<evidence type="ECO:0000313" key="3">
    <source>
        <dbReference type="WBParaSite" id="MhA1_Contig1190.frz3.gene2"/>
    </source>
</evidence>
<evidence type="ECO:0000256" key="1">
    <source>
        <dbReference type="SAM" id="MobiDB-lite"/>
    </source>
</evidence>
<feature type="region of interest" description="Disordered" evidence="1">
    <location>
        <begin position="185"/>
        <end position="209"/>
    </location>
</feature>
<dbReference type="Proteomes" id="UP000095281">
    <property type="component" value="Unplaced"/>
</dbReference>
<reference evidence="3" key="1">
    <citation type="submission" date="2016-11" db="UniProtKB">
        <authorList>
            <consortium name="WormBaseParasite"/>
        </authorList>
    </citation>
    <scope>IDENTIFICATION</scope>
</reference>
<feature type="region of interest" description="Disordered" evidence="1">
    <location>
        <begin position="41"/>
        <end position="60"/>
    </location>
</feature>
<sequence>MSTSIVAESQSQTKNIVHVYIFINYSKVLFIIQTPEPITTRSNISSSTPSLPPRTSISTPAIATDIPSTSSVQRPKGFGIIKHINNCLSEGPQLRKREQPIIAKPLLRKTAKKVQTKMQPPTRNFYNQLTQRDKEVLLKNGFKGRVNVRINKKEFDKLLILANCLEVTKKNMNVDNELLTDTLTRLQTQSSRKRPRSPPISSTDNFGNSKNNTGGCANICVGEPISIQNVGVSMQDENPSEYHQPQQKLKKQDSLSTLPAQLNQVKMEINEIEELKK</sequence>
<accession>A0A1I8B033</accession>
<keyword evidence="2" id="KW-1185">Reference proteome</keyword>
<dbReference type="WBParaSite" id="MhA1_Contig1190.frz3.gene2">
    <property type="protein sequence ID" value="MhA1_Contig1190.frz3.gene2"/>
    <property type="gene ID" value="MhA1_Contig1190.frz3.gene2"/>
</dbReference>
<name>A0A1I8B033_MELHA</name>
<evidence type="ECO:0000313" key="2">
    <source>
        <dbReference type="Proteomes" id="UP000095281"/>
    </source>
</evidence>
<feature type="compositionally biased region" description="Low complexity" evidence="1">
    <location>
        <begin position="45"/>
        <end position="60"/>
    </location>
</feature>
<dbReference type="AlphaFoldDB" id="A0A1I8B033"/>
<proteinExistence type="predicted"/>
<organism evidence="2 3">
    <name type="scientific">Meloidogyne hapla</name>
    <name type="common">Root-knot nematode worm</name>
    <dbReference type="NCBI Taxonomy" id="6305"/>
    <lineage>
        <taxon>Eukaryota</taxon>
        <taxon>Metazoa</taxon>
        <taxon>Ecdysozoa</taxon>
        <taxon>Nematoda</taxon>
        <taxon>Chromadorea</taxon>
        <taxon>Rhabditida</taxon>
        <taxon>Tylenchina</taxon>
        <taxon>Tylenchomorpha</taxon>
        <taxon>Tylenchoidea</taxon>
        <taxon>Meloidogynidae</taxon>
        <taxon>Meloidogyninae</taxon>
        <taxon>Meloidogyne</taxon>
    </lineage>
</organism>
<protein>
    <submittedName>
        <fullName evidence="3">Uncharacterized protein</fullName>
    </submittedName>
</protein>